<evidence type="ECO:0000313" key="1">
    <source>
        <dbReference type="EMBL" id="CAG8846615.1"/>
    </source>
</evidence>
<sequence>DNYQVIGSIVSNNSKRSDLNLRFQMLTVSGFSVIIEDIDNKETSKETTENDLTIYWLLIGKPLYVKYFSKKTRGTRILTGTIGITLSCKQKIYEIDIKKEMEKVGLLSLSPDYMVAASFKFLSPNFNPKFQ</sequence>
<dbReference type="EMBL" id="CAJVQC010152101">
    <property type="protein sequence ID" value="CAG8846615.1"/>
    <property type="molecule type" value="Genomic_DNA"/>
</dbReference>
<feature type="non-terminal residue" evidence="1">
    <location>
        <position position="131"/>
    </location>
</feature>
<comment type="caution">
    <text evidence="1">The sequence shown here is derived from an EMBL/GenBank/DDBJ whole genome shotgun (WGS) entry which is preliminary data.</text>
</comment>
<organism evidence="1 2">
    <name type="scientific">Racocetra persica</name>
    <dbReference type="NCBI Taxonomy" id="160502"/>
    <lineage>
        <taxon>Eukaryota</taxon>
        <taxon>Fungi</taxon>
        <taxon>Fungi incertae sedis</taxon>
        <taxon>Mucoromycota</taxon>
        <taxon>Glomeromycotina</taxon>
        <taxon>Glomeromycetes</taxon>
        <taxon>Diversisporales</taxon>
        <taxon>Gigasporaceae</taxon>
        <taxon>Racocetra</taxon>
    </lineage>
</organism>
<evidence type="ECO:0000313" key="2">
    <source>
        <dbReference type="Proteomes" id="UP000789920"/>
    </source>
</evidence>
<proteinExistence type="predicted"/>
<name>A0ACA9SRC7_9GLOM</name>
<reference evidence="1" key="1">
    <citation type="submission" date="2021-06" db="EMBL/GenBank/DDBJ databases">
        <authorList>
            <person name="Kallberg Y."/>
            <person name="Tangrot J."/>
            <person name="Rosling A."/>
        </authorList>
    </citation>
    <scope>NUCLEOTIDE SEQUENCE</scope>
    <source>
        <strain evidence="1">MA461A</strain>
    </source>
</reference>
<gene>
    <name evidence="1" type="ORF">RPERSI_LOCUS34232</name>
</gene>
<keyword evidence="2" id="KW-1185">Reference proteome</keyword>
<dbReference type="Proteomes" id="UP000789920">
    <property type="component" value="Unassembled WGS sequence"/>
</dbReference>
<accession>A0ACA9SRC7</accession>
<feature type="non-terminal residue" evidence="1">
    <location>
        <position position="1"/>
    </location>
</feature>
<protein>
    <submittedName>
        <fullName evidence="1">7519_t:CDS:1</fullName>
    </submittedName>
</protein>